<keyword evidence="11" id="KW-0812">Transmembrane</keyword>
<comment type="caution">
    <text evidence="12">The sequence shown here is derived from an EMBL/GenBank/DDBJ whole genome shotgun (WGS) entry which is preliminary data.</text>
</comment>
<dbReference type="InterPro" id="IPR013517">
    <property type="entry name" value="FG-GAP"/>
</dbReference>
<gene>
    <name evidence="12" type="ORF">EEDITHA_LOCUS2550</name>
</gene>
<reference evidence="12" key="1">
    <citation type="submission" date="2022-03" db="EMBL/GenBank/DDBJ databases">
        <authorList>
            <person name="Tunstrom K."/>
        </authorList>
    </citation>
    <scope>NUCLEOTIDE SEQUENCE</scope>
</reference>
<evidence type="ECO:0000256" key="5">
    <source>
        <dbReference type="ARBA" id="ARBA00022889"/>
    </source>
</evidence>
<keyword evidence="9" id="KW-0325">Glycoprotein</keyword>
<dbReference type="AlphaFoldDB" id="A0AAU9TGY4"/>
<evidence type="ECO:0000256" key="2">
    <source>
        <dbReference type="ARBA" id="ARBA00008054"/>
    </source>
</evidence>
<dbReference type="Gene3D" id="1.20.5.930">
    <property type="entry name" value="Bicelle-embedded integrin alpha(iib) transmembrane segment"/>
    <property type="match status" value="1"/>
</dbReference>
<name>A0AAU9TGY4_EUPED</name>
<evidence type="ECO:0000256" key="8">
    <source>
        <dbReference type="ARBA" id="ARBA00023170"/>
    </source>
</evidence>
<keyword evidence="7 11" id="KW-0472">Membrane</keyword>
<feature type="repeat" description="FG-GAP" evidence="10">
    <location>
        <begin position="310"/>
        <end position="368"/>
    </location>
</feature>
<keyword evidence="11" id="KW-1133">Transmembrane helix</keyword>
<evidence type="ECO:0000256" key="7">
    <source>
        <dbReference type="ARBA" id="ARBA00023136"/>
    </source>
</evidence>
<dbReference type="SUPFAM" id="SSF69179">
    <property type="entry name" value="Integrin domains"/>
    <property type="match status" value="1"/>
</dbReference>
<evidence type="ECO:0000256" key="1">
    <source>
        <dbReference type="ARBA" id="ARBA00004479"/>
    </source>
</evidence>
<evidence type="ECO:0000256" key="6">
    <source>
        <dbReference type="ARBA" id="ARBA00023037"/>
    </source>
</evidence>
<keyword evidence="5 11" id="KW-0130">Cell adhesion</keyword>
<protein>
    <submittedName>
        <fullName evidence="12">Uncharacterized protein</fullName>
    </submittedName>
</protein>
<keyword evidence="6 11" id="KW-0401">Integrin</keyword>
<dbReference type="PANTHER" id="PTHR23220:SF83">
    <property type="entry name" value="INTEGRIN ALPHA-PS3-RELATED"/>
    <property type="match status" value="1"/>
</dbReference>
<dbReference type="EMBL" id="CAKOGL010000005">
    <property type="protein sequence ID" value="CAH2086141.1"/>
    <property type="molecule type" value="Genomic_DNA"/>
</dbReference>
<dbReference type="GO" id="GO:0033627">
    <property type="term" value="P:cell adhesion mediated by integrin"/>
    <property type="evidence" value="ECO:0007669"/>
    <property type="project" value="TreeGrafter"/>
</dbReference>
<dbReference type="SUPFAM" id="SSF69318">
    <property type="entry name" value="Integrin alpha N-terminal domain"/>
    <property type="match status" value="1"/>
</dbReference>
<dbReference type="GO" id="GO:0007229">
    <property type="term" value="P:integrin-mediated signaling pathway"/>
    <property type="evidence" value="ECO:0007669"/>
    <property type="project" value="UniProtKB-KW"/>
</dbReference>
<dbReference type="Gene3D" id="2.130.10.130">
    <property type="entry name" value="Integrin alpha, N-terminal"/>
    <property type="match status" value="1"/>
</dbReference>
<dbReference type="PROSITE" id="PS51470">
    <property type="entry name" value="FG_GAP"/>
    <property type="match status" value="2"/>
</dbReference>
<keyword evidence="4" id="KW-0677">Repeat</keyword>
<evidence type="ECO:0000256" key="11">
    <source>
        <dbReference type="RuleBase" id="RU003762"/>
    </source>
</evidence>
<evidence type="ECO:0000313" key="12">
    <source>
        <dbReference type="EMBL" id="CAH2086141.1"/>
    </source>
</evidence>
<feature type="repeat" description="FG-GAP" evidence="10">
    <location>
        <begin position="249"/>
        <end position="307"/>
    </location>
</feature>
<comment type="subcellular location">
    <subcellularLocation>
        <location evidence="1 11">Membrane</location>
        <topology evidence="1 11">Single-pass type I membrane protein</topology>
    </subcellularLocation>
</comment>
<dbReference type="GO" id="GO:0005178">
    <property type="term" value="F:integrin binding"/>
    <property type="evidence" value="ECO:0007669"/>
    <property type="project" value="TreeGrafter"/>
</dbReference>
<dbReference type="GO" id="GO:0008305">
    <property type="term" value="C:integrin complex"/>
    <property type="evidence" value="ECO:0007669"/>
    <property type="project" value="InterPro"/>
</dbReference>
<dbReference type="SMART" id="SM00191">
    <property type="entry name" value="Int_alpha"/>
    <property type="match status" value="6"/>
</dbReference>
<keyword evidence="3" id="KW-0732">Signal</keyword>
<dbReference type="InterPro" id="IPR013519">
    <property type="entry name" value="Int_alpha_beta-p"/>
</dbReference>
<dbReference type="GO" id="GO:0007157">
    <property type="term" value="P:heterophilic cell-cell adhesion via plasma membrane cell adhesion molecules"/>
    <property type="evidence" value="ECO:0007669"/>
    <property type="project" value="UniProtKB-ARBA"/>
</dbReference>
<evidence type="ECO:0000256" key="4">
    <source>
        <dbReference type="ARBA" id="ARBA00022737"/>
    </source>
</evidence>
<dbReference type="InterPro" id="IPR032695">
    <property type="entry name" value="Integrin_dom_sf"/>
</dbReference>
<proteinExistence type="inferred from homology"/>
<accession>A0AAU9TGY4</accession>
<dbReference type="PRINTS" id="PR01185">
    <property type="entry name" value="INTEGRINA"/>
</dbReference>
<evidence type="ECO:0000256" key="9">
    <source>
        <dbReference type="ARBA" id="ARBA00023180"/>
    </source>
</evidence>
<dbReference type="Proteomes" id="UP001153954">
    <property type="component" value="Unassembled WGS sequence"/>
</dbReference>
<evidence type="ECO:0000256" key="10">
    <source>
        <dbReference type="PROSITE-ProRule" id="PRU00803"/>
    </source>
</evidence>
<dbReference type="Gene3D" id="2.60.40.1530">
    <property type="entry name" value="ntegrin, alpha v. Chain A, domain 4"/>
    <property type="match status" value="1"/>
</dbReference>
<dbReference type="GO" id="GO:0007160">
    <property type="term" value="P:cell-matrix adhesion"/>
    <property type="evidence" value="ECO:0007669"/>
    <property type="project" value="TreeGrafter"/>
</dbReference>
<dbReference type="PANTHER" id="PTHR23220">
    <property type="entry name" value="INTEGRIN ALPHA"/>
    <property type="match status" value="1"/>
</dbReference>
<keyword evidence="8 11" id="KW-0675">Receptor</keyword>
<evidence type="ECO:0000256" key="3">
    <source>
        <dbReference type="ARBA" id="ARBA00022729"/>
    </source>
</evidence>
<comment type="similarity">
    <text evidence="2 11">Belongs to the integrin alpha chain family.</text>
</comment>
<organism evidence="12 13">
    <name type="scientific">Euphydryas editha</name>
    <name type="common">Edith's checkerspot</name>
    <dbReference type="NCBI Taxonomy" id="104508"/>
    <lineage>
        <taxon>Eukaryota</taxon>
        <taxon>Metazoa</taxon>
        <taxon>Ecdysozoa</taxon>
        <taxon>Arthropoda</taxon>
        <taxon>Hexapoda</taxon>
        <taxon>Insecta</taxon>
        <taxon>Pterygota</taxon>
        <taxon>Neoptera</taxon>
        <taxon>Endopterygota</taxon>
        <taxon>Lepidoptera</taxon>
        <taxon>Glossata</taxon>
        <taxon>Ditrysia</taxon>
        <taxon>Papilionoidea</taxon>
        <taxon>Nymphalidae</taxon>
        <taxon>Nymphalinae</taxon>
        <taxon>Euphydryas</taxon>
    </lineage>
</organism>
<keyword evidence="13" id="KW-1185">Reference proteome</keyword>
<dbReference type="GO" id="GO:0009897">
    <property type="term" value="C:external side of plasma membrane"/>
    <property type="evidence" value="ECO:0007669"/>
    <property type="project" value="TreeGrafter"/>
</dbReference>
<sequence>MGVTTQTQAFFHQKSMQTYKAPSTLNEKSLFGYSIAYESNLQSLIVSAPKADDIGKIYTININTSMIKEVHVPIDRWPSVKHDFWLGATVKSNADNFVTCIPRYAEFKTKHATVKKPATVGVCYVKNKNAEISQLKSMTNKDRNFKTKMIFKKRMDSFGWSIEVTSKNELLIGAPAVHTGRVLRYNKLSTSVTPHLIRKISYENPVTNNFGYSISSGNFFSDEISYAVSTTFGEIGYGKVYFFNSKLANIGAINDDELGSMFGASLCSANLGGVALLVGAPAYADSDYTYDIGAVYIYKASSGSSSNEMSLKRMLKGKSNGAYFGNAIVNLGDMDGDSKDEIAIAAPYDDNGRGAVYIYTGEGILQGKEAKKIQPEGLITFGNSLTVVEDFDKNGCNELAVSSINNSSIFLLRGVASVTVTLYTKFPNLKDHKNKTYFEFQSCLHVVYPEKPNDINADVIVTIVKTDPISKLIDADEKGVLTYEVSLRDKNESYCKSIGVLSQLTPVKEYNQVIAYKISVALKENPLERNDFDISRVILSERSILDKRGEESITDCGGAICVPILKPSINSSMSSPYLIGSSDMENFAISIQNIGQTAYGACVLVNVLEASIRRPPPQCIFIKDSTQFLQCTPDKPLRNKDEWLIGPIQVETTLLTSENNKLTIRSDLYNNCNNQTDKKTEEYVFDLKTDFENIYVKGQANPEKDVNLTKSDVTESGKNMEHVYTVHNNGKTNLIGVKSEIFLDNVPYVNYSGAPITILKDKSSGIECPTINSSRTETQIKVLCDIGDLKRNQKVQIVIAITIPPNTLEFKEENENVTITTTLNLILNNEKKSSSLETVVRFITVPVDLWIIIVSSLVGLILLVVICYALNKGGFLQRKNKEKLKKLKIDVHRQSMVKKI</sequence>
<dbReference type="InterPro" id="IPR000413">
    <property type="entry name" value="Integrin_alpha"/>
</dbReference>
<feature type="transmembrane region" description="Helical" evidence="11">
    <location>
        <begin position="849"/>
        <end position="871"/>
    </location>
</feature>
<dbReference type="InterPro" id="IPR028994">
    <property type="entry name" value="Integrin_alpha_N"/>
</dbReference>
<evidence type="ECO:0000313" key="13">
    <source>
        <dbReference type="Proteomes" id="UP001153954"/>
    </source>
</evidence>
<dbReference type="Pfam" id="PF01839">
    <property type="entry name" value="FG-GAP"/>
    <property type="match status" value="1"/>
</dbReference>